<feature type="domain" description="PNPLA" evidence="6">
    <location>
        <begin position="26"/>
        <end position="225"/>
    </location>
</feature>
<name>A0A8J3E5N4_9PROT</name>
<feature type="region of interest" description="Disordered" evidence="5">
    <location>
        <begin position="1"/>
        <end position="20"/>
    </location>
</feature>
<dbReference type="RefSeq" id="WP_229744129.1">
    <property type="nucleotide sequence ID" value="NZ_BMJQ01000028.1"/>
</dbReference>
<dbReference type="PANTHER" id="PTHR14226">
    <property type="entry name" value="NEUROPATHY TARGET ESTERASE/SWISS CHEESE D.MELANOGASTER"/>
    <property type="match status" value="1"/>
</dbReference>
<evidence type="ECO:0000259" key="6">
    <source>
        <dbReference type="PROSITE" id="PS51635"/>
    </source>
</evidence>
<proteinExistence type="predicted"/>
<reference evidence="7" key="2">
    <citation type="submission" date="2020-09" db="EMBL/GenBank/DDBJ databases">
        <authorList>
            <person name="Sun Q."/>
            <person name="Zhou Y."/>
        </authorList>
    </citation>
    <scope>NUCLEOTIDE SEQUENCE</scope>
    <source>
        <strain evidence="7">CGMCC 1.15725</strain>
    </source>
</reference>
<dbReference type="InterPro" id="IPR002641">
    <property type="entry name" value="PNPLA_dom"/>
</dbReference>
<comment type="caution">
    <text evidence="7">The sequence shown here is derived from an EMBL/GenBank/DDBJ whole genome shotgun (WGS) entry which is preliminary data.</text>
</comment>
<dbReference type="InterPro" id="IPR016035">
    <property type="entry name" value="Acyl_Trfase/lysoPLipase"/>
</dbReference>
<evidence type="ECO:0000256" key="1">
    <source>
        <dbReference type="ARBA" id="ARBA00022801"/>
    </source>
</evidence>
<evidence type="ECO:0000256" key="3">
    <source>
        <dbReference type="ARBA" id="ARBA00023098"/>
    </source>
</evidence>
<dbReference type="Gene3D" id="3.40.1090.10">
    <property type="entry name" value="Cytosolic phospholipase A2 catalytic domain"/>
    <property type="match status" value="2"/>
</dbReference>
<reference evidence="7" key="1">
    <citation type="journal article" date="2014" name="Int. J. Syst. Evol. Microbiol.">
        <title>Complete genome sequence of Corynebacterium casei LMG S-19264T (=DSM 44701T), isolated from a smear-ripened cheese.</title>
        <authorList>
            <consortium name="US DOE Joint Genome Institute (JGI-PGF)"/>
            <person name="Walter F."/>
            <person name="Albersmeier A."/>
            <person name="Kalinowski J."/>
            <person name="Ruckert C."/>
        </authorList>
    </citation>
    <scope>NUCLEOTIDE SEQUENCE</scope>
    <source>
        <strain evidence="7">CGMCC 1.15725</strain>
    </source>
</reference>
<evidence type="ECO:0000256" key="4">
    <source>
        <dbReference type="PROSITE-ProRule" id="PRU01161"/>
    </source>
</evidence>
<dbReference type="GO" id="GO:0016787">
    <property type="term" value="F:hydrolase activity"/>
    <property type="evidence" value="ECO:0007669"/>
    <property type="project" value="UniProtKB-UniRule"/>
</dbReference>
<dbReference type="GO" id="GO:0016042">
    <property type="term" value="P:lipid catabolic process"/>
    <property type="evidence" value="ECO:0007669"/>
    <property type="project" value="UniProtKB-UniRule"/>
</dbReference>
<dbReference type="EMBL" id="BMJQ01000028">
    <property type="protein sequence ID" value="GGF48978.1"/>
    <property type="molecule type" value="Genomic_DNA"/>
</dbReference>
<accession>A0A8J3E5N4</accession>
<keyword evidence="1 4" id="KW-0378">Hydrolase</keyword>
<dbReference type="Proteomes" id="UP000646365">
    <property type="component" value="Unassembled WGS sequence"/>
</dbReference>
<keyword evidence="8" id="KW-1185">Reference proteome</keyword>
<evidence type="ECO:0000256" key="5">
    <source>
        <dbReference type="SAM" id="MobiDB-lite"/>
    </source>
</evidence>
<sequence length="357" mass="40032">MTDMLDAPIPPKKTRTKQNGPKRINLALQGGGSHGAFTWGVLDRLLEDDRLEIDGISGTSAGAMNAAALAQGYVDGGREGARASLNQFWGRISDFSRYSPVQRSLMDRLMGNWNLDTSPGYLLLDTIGRAFSPYQTNPLNWHPIRTVLEEEIDIARIRRCKNLNLFVSATNVRTGKIRVFDRKDLSIDALLASACLPTVFQAIEIDGDPYWDGGYMGNPAIFPLIYGCESQDVVIVQINPVEREGTPQTTSEILNRLNEITFNSTLMRELRAIAFVQRLIHQDMLHGDHVSRLKVMHIHLISAEEHMKEFGASSKMNADPEFLHYLKELGRAQADRWLGETYDKIGKQTSIDIKGYL</sequence>
<keyword evidence="2 4" id="KW-0442">Lipid degradation</keyword>
<protein>
    <submittedName>
        <fullName evidence="7">Alpha/beta hydrolase</fullName>
    </submittedName>
</protein>
<dbReference type="PANTHER" id="PTHR14226:SF78">
    <property type="entry name" value="SLR0060 PROTEIN"/>
    <property type="match status" value="1"/>
</dbReference>
<feature type="short sequence motif" description="GXGXXG" evidence="4">
    <location>
        <begin position="30"/>
        <end position="35"/>
    </location>
</feature>
<dbReference type="PROSITE" id="PS51635">
    <property type="entry name" value="PNPLA"/>
    <property type="match status" value="1"/>
</dbReference>
<dbReference type="SUPFAM" id="SSF52151">
    <property type="entry name" value="FabD/lysophospholipase-like"/>
    <property type="match status" value="1"/>
</dbReference>
<evidence type="ECO:0000313" key="8">
    <source>
        <dbReference type="Proteomes" id="UP000646365"/>
    </source>
</evidence>
<keyword evidence="3 4" id="KW-0443">Lipid metabolism</keyword>
<organism evidence="7 8">
    <name type="scientific">Aliidongia dinghuensis</name>
    <dbReference type="NCBI Taxonomy" id="1867774"/>
    <lineage>
        <taxon>Bacteria</taxon>
        <taxon>Pseudomonadati</taxon>
        <taxon>Pseudomonadota</taxon>
        <taxon>Alphaproteobacteria</taxon>
        <taxon>Rhodospirillales</taxon>
        <taxon>Dongiaceae</taxon>
        <taxon>Aliidongia</taxon>
    </lineage>
</organism>
<dbReference type="Pfam" id="PF01734">
    <property type="entry name" value="Patatin"/>
    <property type="match status" value="1"/>
</dbReference>
<dbReference type="InterPro" id="IPR050301">
    <property type="entry name" value="NTE"/>
</dbReference>
<evidence type="ECO:0000256" key="2">
    <source>
        <dbReference type="ARBA" id="ARBA00022963"/>
    </source>
</evidence>
<feature type="short sequence motif" description="DGA/G" evidence="4">
    <location>
        <begin position="212"/>
        <end position="214"/>
    </location>
</feature>
<feature type="short sequence motif" description="GXSXG" evidence="4">
    <location>
        <begin position="58"/>
        <end position="62"/>
    </location>
</feature>
<gene>
    <name evidence="7" type="ORF">GCM10011611_64200</name>
</gene>
<feature type="active site" description="Proton acceptor" evidence="4">
    <location>
        <position position="212"/>
    </location>
</feature>
<evidence type="ECO:0000313" key="7">
    <source>
        <dbReference type="EMBL" id="GGF48978.1"/>
    </source>
</evidence>
<feature type="active site" description="Nucleophile" evidence="4">
    <location>
        <position position="60"/>
    </location>
</feature>
<dbReference type="AlphaFoldDB" id="A0A8J3E5N4"/>